<sequence length="36" mass="4126">MDILINITRFVMSTFSNLVGIASLINDIKKGFNEYF</sequence>
<protein>
    <submittedName>
        <fullName evidence="1">Uncharacterized protein</fullName>
    </submittedName>
</protein>
<evidence type="ECO:0000313" key="1">
    <source>
        <dbReference type="EMBL" id="SUM32173.1"/>
    </source>
</evidence>
<dbReference type="AlphaFoldDB" id="A0A380FFC0"/>
<dbReference type="Proteomes" id="UP000255277">
    <property type="component" value="Unassembled WGS sequence"/>
</dbReference>
<reference evidence="1 2" key="1">
    <citation type="submission" date="2018-06" db="EMBL/GenBank/DDBJ databases">
        <authorList>
            <consortium name="Pathogen Informatics"/>
            <person name="Doyle S."/>
        </authorList>
    </citation>
    <scope>NUCLEOTIDE SEQUENCE [LARGE SCALE GENOMIC DNA]</scope>
    <source>
        <strain evidence="1 2">NCTC12195</strain>
    </source>
</reference>
<proteinExistence type="predicted"/>
<evidence type="ECO:0000313" key="2">
    <source>
        <dbReference type="Proteomes" id="UP000255277"/>
    </source>
</evidence>
<gene>
    <name evidence="1" type="ORF">NCTC12195_01614</name>
</gene>
<organism evidence="1 2">
    <name type="scientific">Staphylococcus gallinarum</name>
    <dbReference type="NCBI Taxonomy" id="1293"/>
    <lineage>
        <taxon>Bacteria</taxon>
        <taxon>Bacillati</taxon>
        <taxon>Bacillota</taxon>
        <taxon>Bacilli</taxon>
        <taxon>Bacillales</taxon>
        <taxon>Staphylococcaceae</taxon>
        <taxon>Staphylococcus</taxon>
    </lineage>
</organism>
<accession>A0A380FFC0</accession>
<dbReference type="EMBL" id="UHDK01000001">
    <property type="protein sequence ID" value="SUM32173.1"/>
    <property type="molecule type" value="Genomic_DNA"/>
</dbReference>
<name>A0A380FFC0_STAGA</name>